<keyword evidence="1" id="KW-0732">Signal</keyword>
<gene>
    <name evidence="2" type="primary">ORF16403</name>
</gene>
<dbReference type="AlphaFoldDB" id="A0A0B6Y859"/>
<sequence length="50" mass="5371">VAGIVVIVQQVLLSLCDSSFHCMGGVVIVPQALSLYECVANIVWQVLSLR</sequence>
<accession>A0A0B6Y859</accession>
<dbReference type="EMBL" id="HACG01005474">
    <property type="protein sequence ID" value="CEK52339.1"/>
    <property type="molecule type" value="Transcribed_RNA"/>
</dbReference>
<organism evidence="2">
    <name type="scientific">Arion vulgaris</name>
    <dbReference type="NCBI Taxonomy" id="1028688"/>
    <lineage>
        <taxon>Eukaryota</taxon>
        <taxon>Metazoa</taxon>
        <taxon>Spiralia</taxon>
        <taxon>Lophotrochozoa</taxon>
        <taxon>Mollusca</taxon>
        <taxon>Gastropoda</taxon>
        <taxon>Heterobranchia</taxon>
        <taxon>Euthyneura</taxon>
        <taxon>Panpulmonata</taxon>
        <taxon>Eupulmonata</taxon>
        <taxon>Stylommatophora</taxon>
        <taxon>Helicina</taxon>
        <taxon>Arionoidea</taxon>
        <taxon>Arionidae</taxon>
        <taxon>Arion</taxon>
    </lineage>
</organism>
<proteinExistence type="predicted"/>
<feature type="chain" id="PRO_5002126327" evidence="1">
    <location>
        <begin position="19"/>
        <end position="50"/>
    </location>
</feature>
<protein>
    <submittedName>
        <fullName evidence="2">Uncharacterized protein</fullName>
    </submittedName>
</protein>
<name>A0A0B6Y859_9EUPU</name>
<feature type="non-terminal residue" evidence="2">
    <location>
        <position position="1"/>
    </location>
</feature>
<evidence type="ECO:0000313" key="2">
    <source>
        <dbReference type="EMBL" id="CEK52339.1"/>
    </source>
</evidence>
<feature type="signal peptide" evidence="1">
    <location>
        <begin position="1"/>
        <end position="18"/>
    </location>
</feature>
<reference evidence="2" key="1">
    <citation type="submission" date="2014-12" db="EMBL/GenBank/DDBJ databases">
        <title>Insight into the proteome of Arion vulgaris.</title>
        <authorList>
            <person name="Aradska J."/>
            <person name="Bulat T."/>
            <person name="Smidak R."/>
            <person name="Sarate P."/>
            <person name="Gangsoo J."/>
            <person name="Sialana F."/>
            <person name="Bilban M."/>
            <person name="Lubec G."/>
        </authorList>
    </citation>
    <scope>NUCLEOTIDE SEQUENCE</scope>
    <source>
        <tissue evidence="2">Skin</tissue>
    </source>
</reference>
<evidence type="ECO:0000256" key="1">
    <source>
        <dbReference type="SAM" id="SignalP"/>
    </source>
</evidence>